<feature type="region of interest" description="Disordered" evidence="1">
    <location>
        <begin position="146"/>
        <end position="168"/>
    </location>
</feature>
<evidence type="ECO:0000313" key="2">
    <source>
        <dbReference type="EMBL" id="KAK3252535.1"/>
    </source>
</evidence>
<feature type="region of interest" description="Disordered" evidence="1">
    <location>
        <begin position="92"/>
        <end position="115"/>
    </location>
</feature>
<dbReference type="Proteomes" id="UP001190700">
    <property type="component" value="Unassembled WGS sequence"/>
</dbReference>
<proteinExistence type="predicted"/>
<name>A0AAE0F6U2_9CHLO</name>
<comment type="caution">
    <text evidence="2">The sequence shown here is derived from an EMBL/GenBank/DDBJ whole genome shotgun (WGS) entry which is preliminary data.</text>
</comment>
<sequence>MIDVATPLPMTDVHLGAAMLAPGTAARKVEEESKVVRARTRTWQFHGMTGEVGPSARICACVAGRGADYLTRPDAGPSEGGSGAAQAWRAEVSVGAGEPSQATSSEHPRVAQLPGGNWWGTGGEVMRRVLSLMRVERCPVRGRRLVEEDATEEDEVNDEDEATEEEAEQTYLERRLWTDMVGDVDFLMEPAQYGQEVDLVDGSGWAPRSLADIPEEEEAEEAEEAEEEGGGGGGGDIDGGRGKQARILGAWG</sequence>
<gene>
    <name evidence="2" type="ORF">CYMTET_38169</name>
</gene>
<protein>
    <submittedName>
        <fullName evidence="2">Uncharacterized protein</fullName>
    </submittedName>
</protein>
<evidence type="ECO:0000256" key="1">
    <source>
        <dbReference type="SAM" id="MobiDB-lite"/>
    </source>
</evidence>
<dbReference type="EMBL" id="LGRX02025353">
    <property type="protein sequence ID" value="KAK3252535.1"/>
    <property type="molecule type" value="Genomic_DNA"/>
</dbReference>
<feature type="compositionally biased region" description="Acidic residues" evidence="1">
    <location>
        <begin position="148"/>
        <end position="168"/>
    </location>
</feature>
<organism evidence="2 3">
    <name type="scientific">Cymbomonas tetramitiformis</name>
    <dbReference type="NCBI Taxonomy" id="36881"/>
    <lineage>
        <taxon>Eukaryota</taxon>
        <taxon>Viridiplantae</taxon>
        <taxon>Chlorophyta</taxon>
        <taxon>Pyramimonadophyceae</taxon>
        <taxon>Pyramimonadales</taxon>
        <taxon>Pyramimonadaceae</taxon>
        <taxon>Cymbomonas</taxon>
    </lineage>
</organism>
<dbReference type="AlphaFoldDB" id="A0AAE0F6U2"/>
<feature type="region of interest" description="Disordered" evidence="1">
    <location>
        <begin position="198"/>
        <end position="252"/>
    </location>
</feature>
<reference evidence="2 3" key="1">
    <citation type="journal article" date="2015" name="Genome Biol. Evol.">
        <title>Comparative Genomics of a Bacterivorous Green Alga Reveals Evolutionary Causalities and Consequences of Phago-Mixotrophic Mode of Nutrition.</title>
        <authorList>
            <person name="Burns J.A."/>
            <person name="Paasch A."/>
            <person name="Narechania A."/>
            <person name="Kim E."/>
        </authorList>
    </citation>
    <scope>NUCLEOTIDE SEQUENCE [LARGE SCALE GENOMIC DNA]</scope>
    <source>
        <strain evidence="2 3">PLY_AMNH</strain>
    </source>
</reference>
<keyword evidence="3" id="KW-1185">Reference proteome</keyword>
<accession>A0AAE0F6U2</accession>
<evidence type="ECO:0000313" key="3">
    <source>
        <dbReference type="Proteomes" id="UP001190700"/>
    </source>
</evidence>
<feature type="compositionally biased region" description="Acidic residues" evidence="1">
    <location>
        <begin position="213"/>
        <end position="229"/>
    </location>
</feature>